<keyword evidence="1" id="KW-1133">Transmembrane helix</keyword>
<feature type="domain" description="Thioredoxin" evidence="2">
    <location>
        <begin position="44"/>
        <end position="166"/>
    </location>
</feature>
<keyword evidence="1" id="KW-0812">Transmembrane</keyword>
<evidence type="ECO:0000313" key="4">
    <source>
        <dbReference type="EMBL" id="MDB0581162.1"/>
    </source>
</evidence>
<dbReference type="SUPFAM" id="SSF52833">
    <property type="entry name" value="Thioredoxin-like"/>
    <property type="match status" value="1"/>
</dbReference>
<dbReference type="EMBL" id="JABEVU030000001">
    <property type="protein sequence ID" value="MDB0581162.1"/>
    <property type="molecule type" value="Genomic_DNA"/>
</dbReference>
<organism evidence="3 5">
    <name type="scientific">Salinicoccus roseus</name>
    <dbReference type="NCBI Taxonomy" id="45670"/>
    <lineage>
        <taxon>Bacteria</taxon>
        <taxon>Bacillati</taxon>
        <taxon>Bacillota</taxon>
        <taxon>Bacilli</taxon>
        <taxon>Bacillales</taxon>
        <taxon>Staphylococcaceae</taxon>
        <taxon>Salinicoccus</taxon>
    </lineage>
</organism>
<proteinExistence type="predicted"/>
<dbReference type="InterPro" id="IPR013766">
    <property type="entry name" value="Thioredoxin_domain"/>
</dbReference>
<dbReference type="Gene3D" id="3.40.30.10">
    <property type="entry name" value="Glutaredoxin"/>
    <property type="match status" value="1"/>
</dbReference>
<dbReference type="RefSeq" id="WP_040106518.1">
    <property type="nucleotide sequence ID" value="NZ_JABEVU030000001.1"/>
</dbReference>
<accession>A0A0C2E368</accession>
<evidence type="ECO:0000313" key="5">
    <source>
        <dbReference type="Proteomes" id="UP000031546"/>
    </source>
</evidence>
<dbReference type="OrthoDB" id="32134at2"/>
<dbReference type="PROSITE" id="PS51352">
    <property type="entry name" value="THIOREDOXIN_2"/>
    <property type="match status" value="1"/>
</dbReference>
<dbReference type="CDD" id="cd02947">
    <property type="entry name" value="TRX_family"/>
    <property type="match status" value="1"/>
</dbReference>
<dbReference type="InterPro" id="IPR036249">
    <property type="entry name" value="Thioredoxin-like_sf"/>
</dbReference>
<sequence>MGNKLFYGIIALIIVAFVGIFIYMNSASNDPENLSDSGYYPYTDKDPEELEGATIDKLDDENYHYNKTLDETQEIIDGGEGEFVYFWSPTCVHCIAATPFLTDAFDETGEEVTQLNILEYDQAWNEYAIEATPTLAYFEDGEEVDRLTGNPGNADDYAEFINSMTGDE</sequence>
<dbReference type="Proteomes" id="UP000031546">
    <property type="component" value="Unassembled WGS sequence"/>
</dbReference>
<dbReference type="Proteomes" id="UP000527860">
    <property type="component" value="Unassembled WGS sequence"/>
</dbReference>
<reference evidence="4" key="2">
    <citation type="submission" date="2020-04" db="EMBL/GenBank/DDBJ databases">
        <authorList>
            <person name="Tanveer F."/>
            <person name="Xie Y."/>
            <person name="Shinwari Z.K."/>
        </authorList>
    </citation>
    <scope>NUCLEOTIDE SEQUENCE</scope>
    <source>
        <strain evidence="4">MOSEL-ME25</strain>
    </source>
</reference>
<reference evidence="4" key="3">
    <citation type="submission" date="2022-12" db="EMBL/GenBank/DDBJ databases">
        <title>Genome analysis and biological profiling of marine Salinicoccus roseus MOSEL-ME25.</title>
        <authorList>
            <person name="Mirza F.T."/>
            <person name="Xie Y."/>
            <person name="Shinwari Z.K."/>
        </authorList>
    </citation>
    <scope>NUCLEOTIDE SEQUENCE</scope>
    <source>
        <strain evidence="4">MOSEL-ME25</strain>
    </source>
</reference>
<keyword evidence="1" id="KW-0472">Membrane</keyword>
<protein>
    <submittedName>
        <fullName evidence="4">Thioredoxin family protein</fullName>
    </submittedName>
</protein>
<comment type="caution">
    <text evidence="3">The sequence shown here is derived from an EMBL/GenBank/DDBJ whole genome shotgun (WGS) entry which is preliminary data.</text>
</comment>
<evidence type="ECO:0000313" key="3">
    <source>
        <dbReference type="EMBL" id="KIH69877.1"/>
    </source>
</evidence>
<keyword evidence="6" id="KW-1185">Reference proteome</keyword>
<evidence type="ECO:0000313" key="6">
    <source>
        <dbReference type="Proteomes" id="UP000527860"/>
    </source>
</evidence>
<dbReference type="EMBL" id="JXII01000009">
    <property type="protein sequence ID" value="KIH69877.1"/>
    <property type="molecule type" value="Genomic_DNA"/>
</dbReference>
<evidence type="ECO:0000256" key="1">
    <source>
        <dbReference type="SAM" id="Phobius"/>
    </source>
</evidence>
<reference evidence="3 5" key="1">
    <citation type="submission" date="2015-01" db="EMBL/GenBank/DDBJ databases">
        <title>Genome sequences of high lactate-tolerant strain Salinicoccus roseus W12 with industrial interest.</title>
        <authorList>
            <person name="Wang H."/>
            <person name="Yu B."/>
        </authorList>
    </citation>
    <scope>NUCLEOTIDE SEQUENCE [LARGE SCALE GENOMIC DNA]</scope>
    <source>
        <strain evidence="3 5">W12</strain>
    </source>
</reference>
<name>A0A0C2E368_9STAP</name>
<dbReference type="AlphaFoldDB" id="A0A0C2E368"/>
<dbReference type="GeneID" id="77845913"/>
<gene>
    <name evidence="4" type="ORF">F7P68_0011535</name>
    <name evidence="3" type="ORF">SN16_10125</name>
</gene>
<dbReference type="STRING" id="45670.SN16_10125"/>
<evidence type="ECO:0000259" key="2">
    <source>
        <dbReference type="PROSITE" id="PS51352"/>
    </source>
</evidence>
<dbReference type="Pfam" id="PF00085">
    <property type="entry name" value="Thioredoxin"/>
    <property type="match status" value="1"/>
</dbReference>
<feature type="transmembrane region" description="Helical" evidence="1">
    <location>
        <begin position="6"/>
        <end position="24"/>
    </location>
</feature>